<dbReference type="OrthoDB" id="10451967at2759"/>
<feature type="compositionally biased region" description="Polar residues" evidence="1">
    <location>
        <begin position="328"/>
        <end position="347"/>
    </location>
</feature>
<comment type="caution">
    <text evidence="2">The sequence shown here is derived from an EMBL/GenBank/DDBJ whole genome shotgun (WGS) entry which is preliminary data.</text>
</comment>
<organism evidence="2 3">
    <name type="scientific">Gracilariopsis chorda</name>
    <dbReference type="NCBI Taxonomy" id="448386"/>
    <lineage>
        <taxon>Eukaryota</taxon>
        <taxon>Rhodophyta</taxon>
        <taxon>Florideophyceae</taxon>
        <taxon>Rhodymeniophycidae</taxon>
        <taxon>Gracilariales</taxon>
        <taxon>Gracilariaceae</taxon>
        <taxon>Gracilariopsis</taxon>
    </lineage>
</organism>
<dbReference type="EMBL" id="NBIV01000012">
    <property type="protein sequence ID" value="PXF48749.1"/>
    <property type="molecule type" value="Genomic_DNA"/>
</dbReference>
<feature type="compositionally biased region" description="Low complexity" evidence="1">
    <location>
        <begin position="356"/>
        <end position="375"/>
    </location>
</feature>
<proteinExistence type="predicted"/>
<accession>A0A2V3J2Z8</accession>
<dbReference type="AlphaFoldDB" id="A0A2V3J2Z8"/>
<keyword evidence="3" id="KW-1185">Reference proteome</keyword>
<evidence type="ECO:0000313" key="2">
    <source>
        <dbReference type="EMBL" id="PXF48749.1"/>
    </source>
</evidence>
<protein>
    <submittedName>
        <fullName evidence="2">Uncharacterized protein</fullName>
    </submittedName>
</protein>
<reference evidence="2 3" key="1">
    <citation type="journal article" date="2018" name="Mol. Biol. Evol.">
        <title>Analysis of the draft genome of the red seaweed Gracilariopsis chorda provides insights into genome size evolution in Rhodophyta.</title>
        <authorList>
            <person name="Lee J."/>
            <person name="Yang E.C."/>
            <person name="Graf L."/>
            <person name="Yang J.H."/>
            <person name="Qiu H."/>
            <person name="Zel Zion U."/>
            <person name="Chan C.X."/>
            <person name="Stephens T.G."/>
            <person name="Weber A.P.M."/>
            <person name="Boo G.H."/>
            <person name="Boo S.M."/>
            <person name="Kim K.M."/>
            <person name="Shin Y."/>
            <person name="Jung M."/>
            <person name="Lee S.J."/>
            <person name="Yim H.S."/>
            <person name="Lee J.H."/>
            <person name="Bhattacharya D."/>
            <person name="Yoon H.S."/>
        </authorList>
    </citation>
    <scope>NUCLEOTIDE SEQUENCE [LARGE SCALE GENOMIC DNA]</scope>
    <source>
        <strain evidence="2 3">SKKU-2015</strain>
        <tissue evidence="2">Whole body</tissue>
    </source>
</reference>
<dbReference type="Proteomes" id="UP000247409">
    <property type="component" value="Unassembled WGS sequence"/>
</dbReference>
<gene>
    <name evidence="2" type="ORF">BWQ96_01601</name>
</gene>
<evidence type="ECO:0000256" key="1">
    <source>
        <dbReference type="SAM" id="MobiDB-lite"/>
    </source>
</evidence>
<sequence>MGRGKSWSRDESEAVAKAWAHVSSAIASPREQGGKRFVNALYQRFVQLAPANLNDPGRWRARSPTAVKTHFDSIADEVTKFNRILRHVINLPTTINVKPPPETLLRAAVAVHTHVIHIPQLDFNNLPPAIPEWKLFPAWRVLSASDRFAPKHFITWSAENGKPIPPELLPLAEIPQPIHPEPAHVTAPTAPPTFTPVTNASIHPTVPAATVDNTDRSPRFQRFQYNTSGNNLDDTEHALKKRRVQDGSQPEPLVHAPGAEADVLTTIAAAIQRVANGLNAVAAAQTERNLISLLSLPHVETSENRTPYLSMLLENHLTRLKSLTGESLKQDVQPNTPQGSQGTQQHPNGAEANSIPPSTDSQQQQQHQEPTQPSSVTNEHSAD</sequence>
<feature type="region of interest" description="Disordered" evidence="1">
    <location>
        <begin position="328"/>
        <end position="383"/>
    </location>
</feature>
<evidence type="ECO:0000313" key="3">
    <source>
        <dbReference type="Proteomes" id="UP000247409"/>
    </source>
</evidence>
<name>A0A2V3J2Z8_9FLOR</name>